<dbReference type="HOGENOM" id="CLU_004495_0_3_1"/>
<dbReference type="PROSITE" id="PS00218">
    <property type="entry name" value="AMINO_ACID_PERMEASE_1"/>
    <property type="match status" value="1"/>
</dbReference>
<dbReference type="GO" id="GO:0006865">
    <property type="term" value="P:amino acid transport"/>
    <property type="evidence" value="ECO:0007669"/>
    <property type="project" value="InterPro"/>
</dbReference>
<organism evidence="7 8">
    <name type="scientific">Collybiopsis luxurians FD-317 M1</name>
    <dbReference type="NCBI Taxonomy" id="944289"/>
    <lineage>
        <taxon>Eukaryota</taxon>
        <taxon>Fungi</taxon>
        <taxon>Dikarya</taxon>
        <taxon>Basidiomycota</taxon>
        <taxon>Agaricomycotina</taxon>
        <taxon>Agaricomycetes</taxon>
        <taxon>Agaricomycetidae</taxon>
        <taxon>Agaricales</taxon>
        <taxon>Marasmiineae</taxon>
        <taxon>Omphalotaceae</taxon>
        <taxon>Collybiopsis</taxon>
        <taxon>Collybiopsis luxurians</taxon>
    </lineage>
</organism>
<dbReference type="Gene3D" id="1.20.1740.10">
    <property type="entry name" value="Amino acid/polyamine transporter I"/>
    <property type="match status" value="1"/>
</dbReference>
<feature type="transmembrane region" description="Helical" evidence="6">
    <location>
        <begin position="215"/>
        <end position="236"/>
    </location>
</feature>
<protein>
    <recommendedName>
        <fullName evidence="9">Amino acid transporter</fullName>
    </recommendedName>
</protein>
<dbReference type="Proteomes" id="UP000053593">
    <property type="component" value="Unassembled WGS sequence"/>
</dbReference>
<dbReference type="PIRSF" id="PIRSF006060">
    <property type="entry name" value="AA_transporter"/>
    <property type="match status" value="1"/>
</dbReference>
<name>A0A0D0CCX1_9AGAR</name>
<gene>
    <name evidence="7" type="ORF">GYMLUDRAFT_207812</name>
</gene>
<keyword evidence="3 6" id="KW-0812">Transmembrane</keyword>
<dbReference type="PANTHER" id="PTHR45649">
    <property type="entry name" value="AMINO-ACID PERMEASE BAT1"/>
    <property type="match status" value="1"/>
</dbReference>
<keyword evidence="8" id="KW-1185">Reference proteome</keyword>
<feature type="transmembrane region" description="Helical" evidence="6">
    <location>
        <begin position="385"/>
        <end position="407"/>
    </location>
</feature>
<dbReference type="PANTHER" id="PTHR45649:SF6">
    <property type="entry name" value="GABA-SPECIFIC PERMEASE"/>
    <property type="match status" value="1"/>
</dbReference>
<feature type="transmembrane region" description="Helical" evidence="6">
    <location>
        <begin position="458"/>
        <end position="477"/>
    </location>
</feature>
<evidence type="ECO:0000256" key="2">
    <source>
        <dbReference type="ARBA" id="ARBA00022448"/>
    </source>
</evidence>
<dbReference type="InterPro" id="IPR002293">
    <property type="entry name" value="AA/rel_permease1"/>
</dbReference>
<feature type="transmembrane region" description="Helical" evidence="6">
    <location>
        <begin position="351"/>
        <end position="378"/>
    </location>
</feature>
<dbReference type="Pfam" id="PF13520">
    <property type="entry name" value="AA_permease_2"/>
    <property type="match status" value="1"/>
</dbReference>
<feature type="transmembrane region" description="Helical" evidence="6">
    <location>
        <begin position="26"/>
        <end position="45"/>
    </location>
</feature>
<feature type="transmembrane region" description="Helical" evidence="6">
    <location>
        <begin position="427"/>
        <end position="446"/>
    </location>
</feature>
<feature type="transmembrane region" description="Helical" evidence="6">
    <location>
        <begin position="312"/>
        <end position="331"/>
    </location>
</feature>
<evidence type="ECO:0000256" key="6">
    <source>
        <dbReference type="SAM" id="Phobius"/>
    </source>
</evidence>
<evidence type="ECO:0000313" key="8">
    <source>
        <dbReference type="Proteomes" id="UP000053593"/>
    </source>
</evidence>
<evidence type="ECO:0000313" key="7">
    <source>
        <dbReference type="EMBL" id="KIK52793.1"/>
    </source>
</evidence>
<keyword evidence="2" id="KW-0813">Transport</keyword>
<feature type="transmembrane region" description="Helical" evidence="6">
    <location>
        <begin position="87"/>
        <end position="107"/>
    </location>
</feature>
<evidence type="ECO:0000256" key="5">
    <source>
        <dbReference type="ARBA" id="ARBA00023136"/>
    </source>
</evidence>
<dbReference type="EMBL" id="KN834837">
    <property type="protein sequence ID" value="KIK52793.1"/>
    <property type="molecule type" value="Genomic_DNA"/>
</dbReference>
<proteinExistence type="predicted"/>
<dbReference type="OrthoDB" id="4476201at2759"/>
<feature type="transmembrane region" description="Helical" evidence="6">
    <location>
        <begin position="149"/>
        <end position="167"/>
    </location>
</feature>
<evidence type="ECO:0008006" key="9">
    <source>
        <dbReference type="Google" id="ProtNLM"/>
    </source>
</evidence>
<dbReference type="GO" id="GO:0016020">
    <property type="term" value="C:membrane"/>
    <property type="evidence" value="ECO:0007669"/>
    <property type="project" value="UniProtKB-SubCell"/>
</dbReference>
<evidence type="ECO:0000256" key="3">
    <source>
        <dbReference type="ARBA" id="ARBA00022692"/>
    </source>
</evidence>
<evidence type="ECO:0000256" key="4">
    <source>
        <dbReference type="ARBA" id="ARBA00022989"/>
    </source>
</evidence>
<sequence length="508" mass="54076">MNADEVALATLGYKQEFKRHFTYLELFGLSFSIIGVVQSIAAVLVYSIPYGGPVSMVWGWLTGSVFILCIAASIAELGSAAPTSGGLYYWTFALAPEVIQKYLAWLIGYTNTIGYMSGVAGFDYSCALSILTAASIASDGNFIPTTAQIYGVFCAVVVSHAALASLATKLIARLQLFFIFLNMSVFIGLLVVVPIKTPSGFQNEASYAFGHFENISGYPNGFAFFMSLLAPLWSIGGFDSSVHISEEAQNAKIAVPFAIMTSTGFGCLLGFAVNILLAFNMGTDLVSIISSPFGQPMAVIFLNCLGKSGTMAFWILIVVLLYMSGLDLLLASSRQTFAFSRDGALPFSKVLYHMNATTATPVYCVLFSGFIACILGLLSFAGTAAIGAIFSMGVVCQYICYLTPIVLQLFFGKKFSPGPFSLGNASFLVSGLAVAFMVFMIVVLMFPTAPAPTASSMNYTVVVVGGTLLLSTLYYLVSGRLWFSGPVCTVDGGANADHVNDKIGEVEI</sequence>
<accession>A0A0D0CCX1</accession>
<feature type="transmembrane region" description="Helical" evidence="6">
    <location>
        <begin position="174"/>
        <end position="195"/>
    </location>
</feature>
<evidence type="ECO:0000256" key="1">
    <source>
        <dbReference type="ARBA" id="ARBA00004141"/>
    </source>
</evidence>
<feature type="transmembrane region" description="Helical" evidence="6">
    <location>
        <begin position="257"/>
        <end position="279"/>
    </location>
</feature>
<comment type="subcellular location">
    <subcellularLocation>
        <location evidence="1">Membrane</location>
        <topology evidence="1">Multi-pass membrane protein</topology>
    </subcellularLocation>
</comment>
<dbReference type="AlphaFoldDB" id="A0A0D0CCX1"/>
<reference evidence="7 8" key="1">
    <citation type="submission" date="2014-04" db="EMBL/GenBank/DDBJ databases">
        <title>Evolutionary Origins and Diversification of the Mycorrhizal Mutualists.</title>
        <authorList>
            <consortium name="DOE Joint Genome Institute"/>
            <consortium name="Mycorrhizal Genomics Consortium"/>
            <person name="Kohler A."/>
            <person name="Kuo A."/>
            <person name="Nagy L.G."/>
            <person name="Floudas D."/>
            <person name="Copeland A."/>
            <person name="Barry K.W."/>
            <person name="Cichocki N."/>
            <person name="Veneault-Fourrey C."/>
            <person name="LaButti K."/>
            <person name="Lindquist E.A."/>
            <person name="Lipzen A."/>
            <person name="Lundell T."/>
            <person name="Morin E."/>
            <person name="Murat C."/>
            <person name="Riley R."/>
            <person name="Ohm R."/>
            <person name="Sun H."/>
            <person name="Tunlid A."/>
            <person name="Henrissat B."/>
            <person name="Grigoriev I.V."/>
            <person name="Hibbett D.S."/>
            <person name="Martin F."/>
        </authorList>
    </citation>
    <scope>NUCLEOTIDE SEQUENCE [LARGE SCALE GENOMIC DNA]</scope>
    <source>
        <strain evidence="7 8">FD-317 M1</strain>
    </source>
</reference>
<dbReference type="GO" id="GO:0022857">
    <property type="term" value="F:transmembrane transporter activity"/>
    <property type="evidence" value="ECO:0007669"/>
    <property type="project" value="InterPro"/>
</dbReference>
<keyword evidence="5 6" id="KW-0472">Membrane</keyword>
<feature type="transmembrane region" description="Helical" evidence="6">
    <location>
        <begin position="57"/>
        <end position="75"/>
    </location>
</feature>
<dbReference type="InterPro" id="IPR004840">
    <property type="entry name" value="Amino_acid_permease_CS"/>
</dbReference>
<keyword evidence="4 6" id="KW-1133">Transmembrane helix</keyword>